<dbReference type="EMBL" id="AGCI01000047">
    <property type="protein sequence ID" value="EHM42958.1"/>
    <property type="molecule type" value="Genomic_DNA"/>
</dbReference>
<dbReference type="NCBIfam" id="NF041551">
    <property type="entry name" value="YlcI_YnfO_N"/>
    <property type="match status" value="1"/>
</dbReference>
<dbReference type="HOGENOM" id="CLU_145933_0_0_6"/>
<organism evidence="1 2">
    <name type="scientific">Hafnia alvei ATCC 51873</name>
    <dbReference type="NCBI Taxonomy" id="1002364"/>
    <lineage>
        <taxon>Bacteria</taxon>
        <taxon>Pseudomonadati</taxon>
        <taxon>Pseudomonadota</taxon>
        <taxon>Gammaproteobacteria</taxon>
        <taxon>Enterobacterales</taxon>
        <taxon>Hafniaceae</taxon>
        <taxon>Hafnia</taxon>
    </lineage>
</organism>
<proteinExistence type="predicted"/>
<dbReference type="AlphaFoldDB" id="G9Y6A1"/>
<accession>G9Y6A1</accession>
<sequence length="121" mass="13391">MYTETHLYSGVSVMATPNKNAKSQLTTVRVPHDVMESMEEVKQAGESNAGFIVTAMRGEIARRQLNESGEEKLLSSLDEALQALSKIGEIGARAGSDIRDIVEIANDELERRQRKTKTKEV</sequence>
<comment type="caution">
    <text evidence="1">The sequence shown here is derived from an EMBL/GenBank/DDBJ whole genome shotgun (WGS) entry which is preliminary data.</text>
</comment>
<reference evidence="1 2" key="1">
    <citation type="submission" date="2011-08" db="EMBL/GenBank/DDBJ databases">
        <authorList>
            <person name="Weinstock G."/>
            <person name="Sodergren E."/>
            <person name="Clifton S."/>
            <person name="Fulton L."/>
            <person name="Fulton B."/>
            <person name="Courtney L."/>
            <person name="Fronick C."/>
            <person name="Harrison M."/>
            <person name="Strong C."/>
            <person name="Farmer C."/>
            <person name="Delahaunty K."/>
            <person name="Markovic C."/>
            <person name="Hall O."/>
            <person name="Minx P."/>
            <person name="Tomlinson C."/>
            <person name="Mitreva M."/>
            <person name="Hou S."/>
            <person name="Chen J."/>
            <person name="Wollam A."/>
            <person name="Pepin K.H."/>
            <person name="Johnson M."/>
            <person name="Bhonagiri V."/>
            <person name="Zhang X."/>
            <person name="Suruliraj S."/>
            <person name="Warren W."/>
            <person name="Chinwalla A."/>
            <person name="Mardis E.R."/>
            <person name="Wilson R.K."/>
        </authorList>
    </citation>
    <scope>NUCLEOTIDE SEQUENCE [LARGE SCALE GENOMIC DNA]</scope>
    <source>
        <strain evidence="1 2">ATCC 51873</strain>
    </source>
</reference>
<evidence type="ECO:0000313" key="2">
    <source>
        <dbReference type="Proteomes" id="UP000005959"/>
    </source>
</evidence>
<name>G9Y6A1_HAFAL</name>
<protein>
    <submittedName>
        <fullName evidence="1">Uncharacterized protein</fullName>
    </submittedName>
</protein>
<gene>
    <name evidence="1" type="ORF">HMPREF0454_02068</name>
</gene>
<evidence type="ECO:0000313" key="1">
    <source>
        <dbReference type="EMBL" id="EHM42958.1"/>
    </source>
</evidence>
<dbReference type="Proteomes" id="UP000005959">
    <property type="component" value="Unassembled WGS sequence"/>
</dbReference>